<evidence type="ECO:0000313" key="2">
    <source>
        <dbReference type="EMBL" id="JAS72994.1"/>
    </source>
</evidence>
<keyword evidence="1" id="KW-0732">Signal</keyword>
<proteinExistence type="predicted"/>
<sequence length="167" mass="19002">MSILQLNLYIMRLSVLLISVLVSAIAVELDEDETEESTTHPYPIAEFSQLLVTLNTIDLEITKVLGSLSPDKDQGDQLISNLQGYVYELGPLIHHMAFEDAEVLMAAKSVYRQGAPRFLSTPINHEVVQQAFGWDETQMKVLQVLYDNTAKTWRNFLNMCERQRIES</sequence>
<dbReference type="AlphaFoldDB" id="A0A1B6HE15"/>
<feature type="signal peptide" evidence="1">
    <location>
        <begin position="1"/>
        <end position="26"/>
    </location>
</feature>
<feature type="chain" id="PRO_5008584263" evidence="1">
    <location>
        <begin position="27"/>
        <end position="167"/>
    </location>
</feature>
<protein>
    <submittedName>
        <fullName evidence="2">Uncharacterized protein</fullName>
    </submittedName>
</protein>
<dbReference type="EMBL" id="GECU01034712">
    <property type="protein sequence ID" value="JAS72994.1"/>
    <property type="molecule type" value="Transcribed_RNA"/>
</dbReference>
<accession>A0A1B6HE15</accession>
<gene>
    <name evidence="2" type="ORF">g.20313</name>
</gene>
<reference evidence="2" key="1">
    <citation type="submission" date="2015-11" db="EMBL/GenBank/DDBJ databases">
        <title>De novo transcriptome assembly of four potential Pierce s Disease insect vectors from Arizona vineyards.</title>
        <authorList>
            <person name="Tassone E.E."/>
        </authorList>
    </citation>
    <scope>NUCLEOTIDE SEQUENCE</scope>
</reference>
<evidence type="ECO:0000256" key="1">
    <source>
        <dbReference type="SAM" id="SignalP"/>
    </source>
</evidence>
<organism evidence="2">
    <name type="scientific">Homalodisca liturata</name>
    <dbReference type="NCBI Taxonomy" id="320908"/>
    <lineage>
        <taxon>Eukaryota</taxon>
        <taxon>Metazoa</taxon>
        <taxon>Ecdysozoa</taxon>
        <taxon>Arthropoda</taxon>
        <taxon>Hexapoda</taxon>
        <taxon>Insecta</taxon>
        <taxon>Pterygota</taxon>
        <taxon>Neoptera</taxon>
        <taxon>Paraneoptera</taxon>
        <taxon>Hemiptera</taxon>
        <taxon>Auchenorrhyncha</taxon>
        <taxon>Membracoidea</taxon>
        <taxon>Cicadellidae</taxon>
        <taxon>Cicadellinae</taxon>
        <taxon>Proconiini</taxon>
        <taxon>Homalodisca</taxon>
    </lineage>
</organism>
<name>A0A1B6HE15_9HEMI</name>